<protein>
    <submittedName>
        <fullName evidence="1">Uncharacterized protein</fullName>
    </submittedName>
</protein>
<proteinExistence type="predicted"/>
<reference evidence="1 2" key="1">
    <citation type="submission" date="2021-05" db="EMBL/GenBank/DDBJ databases">
        <title>Mycobacterium acidophilum sp. nov., an extremely acid-tolerant member of the genus Mycobacterium.</title>
        <authorList>
            <person name="Xia J."/>
        </authorList>
    </citation>
    <scope>NUCLEOTIDE SEQUENCE [LARGE SCALE GENOMIC DNA]</scope>
    <source>
        <strain evidence="1 2">M1</strain>
    </source>
</reference>
<organism evidence="1 2">
    <name type="scientific">Mycolicibacter acidiphilus</name>
    <dbReference type="NCBI Taxonomy" id="2835306"/>
    <lineage>
        <taxon>Bacteria</taxon>
        <taxon>Bacillati</taxon>
        <taxon>Actinomycetota</taxon>
        <taxon>Actinomycetes</taxon>
        <taxon>Mycobacteriales</taxon>
        <taxon>Mycobacteriaceae</taxon>
        <taxon>Mycolicibacter</taxon>
    </lineage>
</organism>
<evidence type="ECO:0000313" key="1">
    <source>
        <dbReference type="EMBL" id="MBS9532379.1"/>
    </source>
</evidence>
<dbReference type="RefSeq" id="WP_214091267.1">
    <property type="nucleotide sequence ID" value="NZ_JAHCLR010000003.1"/>
</dbReference>
<keyword evidence="2" id="KW-1185">Reference proteome</keyword>
<name>A0ABS5RDX2_9MYCO</name>
<gene>
    <name evidence="1" type="ORF">KIH27_02110</name>
</gene>
<sequence length="145" mass="14806">MTTATYADMMREARPAHDLFAPDGAPTYTVGDGGADLAVFTGGSLEGIPGVMITVGKSKIVIACGQAVELGDELRNRPFGAYAVASDAATLWMNPYGPGDSVVIALDTYDAGPLRAGQIELTVAAAAVLADQLDAAARLSFGLDA</sequence>
<comment type="caution">
    <text evidence="1">The sequence shown here is derived from an EMBL/GenBank/DDBJ whole genome shotgun (WGS) entry which is preliminary data.</text>
</comment>
<evidence type="ECO:0000313" key="2">
    <source>
        <dbReference type="Proteomes" id="UP001519535"/>
    </source>
</evidence>
<dbReference type="EMBL" id="JAHCLR010000003">
    <property type="protein sequence ID" value="MBS9532379.1"/>
    <property type="molecule type" value="Genomic_DNA"/>
</dbReference>
<dbReference type="Proteomes" id="UP001519535">
    <property type="component" value="Unassembled WGS sequence"/>
</dbReference>
<accession>A0ABS5RDX2</accession>